<sequence length="292" mass="30397">MTTQAVLVPKKSLLPSVRRILANRSGSFGAALLGILAIVAIVGIVTGDPTYQDSTARLQPPSLEHWFGTDQLGRDQFARVASAIPIAFGLPLTAILLALVVGSTIGLIAAYAGGFTERSLMWITDIFLALPPLLLAIVVAGAFGPGARNMTIAIAMIFVPRFARMARATTLSVKHLAYIDAARLAGSSGFGILVRHVLPSVFPSLIVVTTLSLSTALLAQASLSFLGLGVIPPAADLGNMLAEATRSIGVAPWLAIFPSVAIVLLILGFNVLGDAVRDVLDPRISSMPGATK</sequence>
<evidence type="ECO:0000256" key="7">
    <source>
        <dbReference type="RuleBase" id="RU363032"/>
    </source>
</evidence>
<dbReference type="EMBL" id="JABEMB010000029">
    <property type="protein sequence ID" value="NNH05016.1"/>
    <property type="molecule type" value="Genomic_DNA"/>
</dbReference>
<keyword evidence="3" id="KW-1003">Cell membrane</keyword>
<gene>
    <name evidence="9" type="ORF">HLA99_14285</name>
</gene>
<dbReference type="CDD" id="cd06261">
    <property type="entry name" value="TM_PBP2"/>
    <property type="match status" value="1"/>
</dbReference>
<dbReference type="Pfam" id="PF00528">
    <property type="entry name" value="BPD_transp_1"/>
    <property type="match status" value="1"/>
</dbReference>
<accession>A0A7Y2M1Y7</accession>
<keyword evidence="10" id="KW-1185">Reference proteome</keyword>
<dbReference type="SUPFAM" id="SSF161098">
    <property type="entry name" value="MetI-like"/>
    <property type="match status" value="1"/>
</dbReference>
<evidence type="ECO:0000256" key="3">
    <source>
        <dbReference type="ARBA" id="ARBA00022475"/>
    </source>
</evidence>
<dbReference type="InterPro" id="IPR000515">
    <property type="entry name" value="MetI-like"/>
</dbReference>
<dbReference type="GO" id="GO:0005886">
    <property type="term" value="C:plasma membrane"/>
    <property type="evidence" value="ECO:0007669"/>
    <property type="project" value="UniProtKB-SubCell"/>
</dbReference>
<dbReference type="RefSeq" id="WP_167037475.1">
    <property type="nucleotide sequence ID" value="NZ_BAAANA010000001.1"/>
</dbReference>
<comment type="caution">
    <text evidence="9">The sequence shown here is derived from an EMBL/GenBank/DDBJ whole genome shotgun (WGS) entry which is preliminary data.</text>
</comment>
<dbReference type="Proteomes" id="UP000543598">
    <property type="component" value="Unassembled WGS sequence"/>
</dbReference>
<dbReference type="AlphaFoldDB" id="A0A7Y2M1Y7"/>
<organism evidence="9 10">
    <name type="scientific">Microbacterium ulmi</name>
    <dbReference type="NCBI Taxonomy" id="179095"/>
    <lineage>
        <taxon>Bacteria</taxon>
        <taxon>Bacillati</taxon>
        <taxon>Actinomycetota</taxon>
        <taxon>Actinomycetes</taxon>
        <taxon>Micrococcales</taxon>
        <taxon>Microbacteriaceae</taxon>
        <taxon>Microbacterium</taxon>
    </lineage>
</organism>
<name>A0A7Y2M1Y7_9MICO</name>
<feature type="transmembrane region" description="Helical" evidence="7">
    <location>
        <begin position="251"/>
        <end position="273"/>
    </location>
</feature>
<dbReference type="PROSITE" id="PS50928">
    <property type="entry name" value="ABC_TM1"/>
    <property type="match status" value="1"/>
</dbReference>
<dbReference type="InterPro" id="IPR035906">
    <property type="entry name" value="MetI-like_sf"/>
</dbReference>
<evidence type="ECO:0000259" key="8">
    <source>
        <dbReference type="PROSITE" id="PS50928"/>
    </source>
</evidence>
<keyword evidence="2 7" id="KW-0813">Transport</keyword>
<evidence type="ECO:0000313" key="9">
    <source>
        <dbReference type="EMBL" id="NNH05016.1"/>
    </source>
</evidence>
<keyword evidence="6 7" id="KW-0472">Membrane</keyword>
<comment type="subcellular location">
    <subcellularLocation>
        <location evidence="1 7">Cell membrane</location>
        <topology evidence="1 7">Multi-pass membrane protein</topology>
    </subcellularLocation>
</comment>
<dbReference type="PANTHER" id="PTHR43386:SF1">
    <property type="entry name" value="D,D-DIPEPTIDE TRANSPORT SYSTEM PERMEASE PROTEIN DDPC-RELATED"/>
    <property type="match status" value="1"/>
</dbReference>
<evidence type="ECO:0000256" key="4">
    <source>
        <dbReference type="ARBA" id="ARBA00022692"/>
    </source>
</evidence>
<evidence type="ECO:0000256" key="6">
    <source>
        <dbReference type="ARBA" id="ARBA00023136"/>
    </source>
</evidence>
<dbReference type="InterPro" id="IPR050366">
    <property type="entry name" value="BP-dependent_transpt_permease"/>
</dbReference>
<evidence type="ECO:0000256" key="1">
    <source>
        <dbReference type="ARBA" id="ARBA00004651"/>
    </source>
</evidence>
<dbReference type="GO" id="GO:0055085">
    <property type="term" value="P:transmembrane transport"/>
    <property type="evidence" value="ECO:0007669"/>
    <property type="project" value="InterPro"/>
</dbReference>
<keyword evidence="5 7" id="KW-1133">Transmembrane helix</keyword>
<dbReference type="Gene3D" id="1.10.3720.10">
    <property type="entry name" value="MetI-like"/>
    <property type="match status" value="1"/>
</dbReference>
<protein>
    <submittedName>
        <fullName evidence="9">ABC transporter permease</fullName>
    </submittedName>
</protein>
<proteinExistence type="inferred from homology"/>
<comment type="similarity">
    <text evidence="7">Belongs to the binding-protein-dependent transport system permease family.</text>
</comment>
<evidence type="ECO:0000256" key="5">
    <source>
        <dbReference type="ARBA" id="ARBA00022989"/>
    </source>
</evidence>
<feature type="transmembrane region" description="Helical" evidence="7">
    <location>
        <begin position="86"/>
        <end position="113"/>
    </location>
</feature>
<feature type="transmembrane region" description="Helical" evidence="7">
    <location>
        <begin position="205"/>
        <end position="231"/>
    </location>
</feature>
<keyword evidence="4 7" id="KW-0812">Transmembrane</keyword>
<feature type="domain" description="ABC transmembrane type-1" evidence="8">
    <location>
        <begin position="84"/>
        <end position="273"/>
    </location>
</feature>
<reference evidence="9 10" key="1">
    <citation type="submission" date="2020-05" db="EMBL/GenBank/DDBJ databases">
        <title>MicrobeNet Type strains.</title>
        <authorList>
            <person name="Nicholson A.C."/>
        </authorList>
    </citation>
    <scope>NUCLEOTIDE SEQUENCE [LARGE SCALE GENOMIC DNA]</scope>
    <source>
        <strain evidence="9 10">JCM 14282</strain>
    </source>
</reference>
<evidence type="ECO:0000313" key="10">
    <source>
        <dbReference type="Proteomes" id="UP000543598"/>
    </source>
</evidence>
<feature type="transmembrane region" description="Helical" evidence="7">
    <location>
        <begin position="120"/>
        <end position="140"/>
    </location>
</feature>
<feature type="transmembrane region" description="Helical" evidence="7">
    <location>
        <begin position="21"/>
        <end position="45"/>
    </location>
</feature>
<evidence type="ECO:0000256" key="2">
    <source>
        <dbReference type="ARBA" id="ARBA00022448"/>
    </source>
</evidence>
<dbReference type="PANTHER" id="PTHR43386">
    <property type="entry name" value="OLIGOPEPTIDE TRANSPORT SYSTEM PERMEASE PROTEIN APPC"/>
    <property type="match status" value="1"/>
</dbReference>